<dbReference type="NCBIfam" id="TIGR01509">
    <property type="entry name" value="HAD-SF-IA-v3"/>
    <property type="match status" value="1"/>
</dbReference>
<dbReference type="Gene3D" id="1.10.150.240">
    <property type="entry name" value="Putative phosphatase, domain 2"/>
    <property type="match status" value="1"/>
</dbReference>
<dbReference type="Gene3D" id="3.40.50.1000">
    <property type="entry name" value="HAD superfamily/HAD-like"/>
    <property type="match status" value="1"/>
</dbReference>
<dbReference type="InterPro" id="IPR051600">
    <property type="entry name" value="Beta-PGM-like"/>
</dbReference>
<keyword evidence="4" id="KW-0460">Magnesium</keyword>
<reference evidence="5 6" key="1">
    <citation type="submission" date="2019-06" db="EMBL/GenBank/DDBJ databases">
        <title>YIM 131921 draft genome.</title>
        <authorList>
            <person name="Jiang L."/>
        </authorList>
    </citation>
    <scope>NUCLEOTIDE SEQUENCE [LARGE SCALE GENOMIC DNA]</scope>
    <source>
        <strain evidence="5 6">YIM 131921</strain>
    </source>
</reference>
<dbReference type="RefSeq" id="WP_139075987.1">
    <property type="nucleotide sequence ID" value="NZ_VDFU01000005.1"/>
</dbReference>
<protein>
    <submittedName>
        <fullName evidence="5">HAD family hydrolase</fullName>
    </submittedName>
</protein>
<evidence type="ECO:0000256" key="1">
    <source>
        <dbReference type="ARBA" id="ARBA00001946"/>
    </source>
</evidence>
<dbReference type="SFLD" id="SFLDG01129">
    <property type="entry name" value="C1.5:_HAD__Beta-PGM__Phosphata"/>
    <property type="match status" value="1"/>
</dbReference>
<evidence type="ECO:0000313" key="5">
    <source>
        <dbReference type="EMBL" id="TNC51245.1"/>
    </source>
</evidence>
<evidence type="ECO:0000256" key="3">
    <source>
        <dbReference type="ARBA" id="ARBA00022723"/>
    </source>
</evidence>
<dbReference type="InterPro" id="IPR036412">
    <property type="entry name" value="HAD-like_sf"/>
</dbReference>
<dbReference type="OrthoDB" id="9797743at2"/>
<proteinExistence type="inferred from homology"/>
<sequence length="230" mass="25090">MTLKLAIFDCDGVLIDSEVISACVLVDLAAQYGVSFDASYVRTHFQGRSFPFVAQTIRSSFAVTLPPDFEARYREQLLRRFETDLRPTPGVLNILNRLSVQACVATSSSPQRASRSLELVGLSGFFDRVFTASMVERGKPAPDLFLHAAKELGVDPQDCLVIEDSAPGVQAAQAAGMEVAFYAGASHWSGLDSERMPEFDKLGPLTPFFHWSDLVAVYPGLLKASPAPEQ</sequence>
<dbReference type="InterPro" id="IPR023198">
    <property type="entry name" value="PGP-like_dom2"/>
</dbReference>
<gene>
    <name evidence="5" type="ORF">FHG66_06810</name>
</gene>
<comment type="similarity">
    <text evidence="2">Belongs to the HAD-like hydrolase superfamily. CbbY/CbbZ/Gph/YieH family.</text>
</comment>
<dbReference type="InterPro" id="IPR023214">
    <property type="entry name" value="HAD_sf"/>
</dbReference>
<keyword evidence="6" id="KW-1185">Reference proteome</keyword>
<dbReference type="CDD" id="cd07526">
    <property type="entry name" value="HAD_BPGM_like"/>
    <property type="match status" value="1"/>
</dbReference>
<comment type="caution">
    <text evidence="5">The sequence shown here is derived from an EMBL/GenBank/DDBJ whole genome shotgun (WGS) entry which is preliminary data.</text>
</comment>
<dbReference type="PANTHER" id="PTHR46193:SF10">
    <property type="entry name" value="6-PHOSPHOGLUCONATE PHOSPHATASE"/>
    <property type="match status" value="1"/>
</dbReference>
<dbReference type="SFLD" id="SFLDS00003">
    <property type="entry name" value="Haloacid_Dehalogenase"/>
    <property type="match status" value="1"/>
</dbReference>
<organism evidence="5 6">
    <name type="scientific">Rubellimicrobium rubrum</name>
    <dbReference type="NCBI Taxonomy" id="2585369"/>
    <lineage>
        <taxon>Bacteria</taxon>
        <taxon>Pseudomonadati</taxon>
        <taxon>Pseudomonadota</taxon>
        <taxon>Alphaproteobacteria</taxon>
        <taxon>Rhodobacterales</taxon>
        <taxon>Roseobacteraceae</taxon>
        <taxon>Rubellimicrobium</taxon>
    </lineage>
</organism>
<dbReference type="InterPro" id="IPR006439">
    <property type="entry name" value="HAD-SF_hydro_IA"/>
</dbReference>
<dbReference type="GO" id="GO:0046872">
    <property type="term" value="F:metal ion binding"/>
    <property type="evidence" value="ECO:0007669"/>
    <property type="project" value="UniProtKB-KW"/>
</dbReference>
<keyword evidence="3" id="KW-0479">Metal-binding</keyword>
<dbReference type="AlphaFoldDB" id="A0A5C4N1L9"/>
<dbReference type="GO" id="GO:0016787">
    <property type="term" value="F:hydrolase activity"/>
    <property type="evidence" value="ECO:0007669"/>
    <property type="project" value="UniProtKB-KW"/>
</dbReference>
<accession>A0A5C4N1L9</accession>
<evidence type="ECO:0000313" key="6">
    <source>
        <dbReference type="Proteomes" id="UP000305887"/>
    </source>
</evidence>
<evidence type="ECO:0000256" key="2">
    <source>
        <dbReference type="ARBA" id="ARBA00006171"/>
    </source>
</evidence>
<dbReference type="Proteomes" id="UP000305887">
    <property type="component" value="Unassembled WGS sequence"/>
</dbReference>
<keyword evidence="5" id="KW-0378">Hydrolase</keyword>
<name>A0A5C4N1L9_9RHOB</name>
<dbReference type="EMBL" id="VDFU01000005">
    <property type="protein sequence ID" value="TNC51245.1"/>
    <property type="molecule type" value="Genomic_DNA"/>
</dbReference>
<evidence type="ECO:0000256" key="4">
    <source>
        <dbReference type="ARBA" id="ARBA00022842"/>
    </source>
</evidence>
<dbReference type="SUPFAM" id="SSF56784">
    <property type="entry name" value="HAD-like"/>
    <property type="match status" value="1"/>
</dbReference>
<dbReference type="Pfam" id="PF00702">
    <property type="entry name" value="Hydrolase"/>
    <property type="match status" value="1"/>
</dbReference>
<dbReference type="PANTHER" id="PTHR46193">
    <property type="entry name" value="6-PHOSPHOGLUCONATE PHOSPHATASE"/>
    <property type="match status" value="1"/>
</dbReference>
<dbReference type="SFLD" id="SFLDG01135">
    <property type="entry name" value="C1.5.6:_HAD__Beta-PGM__Phospha"/>
    <property type="match status" value="1"/>
</dbReference>
<comment type="cofactor">
    <cofactor evidence="1">
        <name>Mg(2+)</name>
        <dbReference type="ChEBI" id="CHEBI:18420"/>
    </cofactor>
</comment>